<evidence type="ECO:0000313" key="3">
    <source>
        <dbReference type="Proteomes" id="UP000032141"/>
    </source>
</evidence>
<dbReference type="UniPathway" id="UPA00767">
    <property type="reaction ID" value="UER00752"/>
</dbReference>
<protein>
    <recommendedName>
        <fullName evidence="1">Squalene epoxidase domain-containing protein</fullName>
    </recommendedName>
</protein>
<dbReference type="GO" id="GO:0004506">
    <property type="term" value="F:squalene monooxygenase activity"/>
    <property type="evidence" value="ECO:0007669"/>
    <property type="project" value="InterPro"/>
</dbReference>
<dbReference type="AlphaFoldDB" id="A0A0D3DYA5"/>
<dbReference type="Gramene" id="Bo8g111040.1">
    <property type="protein sequence ID" value="Bo8g111040.1"/>
    <property type="gene ID" value="Bo8g111040"/>
</dbReference>
<sequence>MKVVPTKSMSATLSEKKGVIVLGDAFNMRHPLIASVLECLNNKAIARTYICLGSAKLERCKNFRKLTISGNQQDEYAK</sequence>
<feature type="domain" description="Squalene epoxidase" evidence="1">
    <location>
        <begin position="1"/>
        <end position="38"/>
    </location>
</feature>
<dbReference type="HOGENOM" id="CLU_2625416_0_0_1"/>
<dbReference type="GO" id="GO:0050660">
    <property type="term" value="F:flavin adenine dinucleotide binding"/>
    <property type="evidence" value="ECO:0007669"/>
    <property type="project" value="InterPro"/>
</dbReference>
<dbReference type="eggNOG" id="KOG1298">
    <property type="taxonomic scope" value="Eukaryota"/>
</dbReference>
<dbReference type="STRING" id="109376.A0A0D3DYA5"/>
<proteinExistence type="predicted"/>
<dbReference type="Proteomes" id="UP000032141">
    <property type="component" value="Chromosome C8"/>
</dbReference>
<name>A0A0D3DYA5_BRAOL</name>
<dbReference type="GO" id="GO:0016020">
    <property type="term" value="C:membrane"/>
    <property type="evidence" value="ECO:0007669"/>
    <property type="project" value="InterPro"/>
</dbReference>
<reference evidence="2 3" key="1">
    <citation type="journal article" date="2014" name="Genome Biol.">
        <title>Transcriptome and methylome profiling reveals relics of genome dominance in the mesopolyploid Brassica oleracea.</title>
        <authorList>
            <person name="Parkin I.A."/>
            <person name="Koh C."/>
            <person name="Tang H."/>
            <person name="Robinson S.J."/>
            <person name="Kagale S."/>
            <person name="Clarke W.E."/>
            <person name="Town C.D."/>
            <person name="Nixon J."/>
            <person name="Krishnakumar V."/>
            <person name="Bidwell S.L."/>
            <person name="Denoeud F."/>
            <person name="Belcram H."/>
            <person name="Links M.G."/>
            <person name="Just J."/>
            <person name="Clarke C."/>
            <person name="Bender T."/>
            <person name="Huebert T."/>
            <person name="Mason A.S."/>
            <person name="Pires J.C."/>
            <person name="Barker G."/>
            <person name="Moore J."/>
            <person name="Walley P.G."/>
            <person name="Manoli S."/>
            <person name="Batley J."/>
            <person name="Edwards D."/>
            <person name="Nelson M.N."/>
            <person name="Wang X."/>
            <person name="Paterson A.H."/>
            <person name="King G."/>
            <person name="Bancroft I."/>
            <person name="Chalhoub B."/>
            <person name="Sharpe A.G."/>
        </authorList>
    </citation>
    <scope>NUCLEOTIDE SEQUENCE</scope>
    <source>
        <strain evidence="2 3">cv. TO1000</strain>
    </source>
</reference>
<reference evidence="2" key="2">
    <citation type="submission" date="2015-03" db="UniProtKB">
        <authorList>
            <consortium name="EnsemblPlants"/>
        </authorList>
    </citation>
    <scope>IDENTIFICATION</scope>
</reference>
<dbReference type="EnsemblPlants" id="Bo8g111040.1">
    <property type="protein sequence ID" value="Bo8g111040.1"/>
    <property type="gene ID" value="Bo8g111040"/>
</dbReference>
<organism evidence="2 3">
    <name type="scientific">Brassica oleracea var. oleracea</name>
    <dbReference type="NCBI Taxonomy" id="109376"/>
    <lineage>
        <taxon>Eukaryota</taxon>
        <taxon>Viridiplantae</taxon>
        <taxon>Streptophyta</taxon>
        <taxon>Embryophyta</taxon>
        <taxon>Tracheophyta</taxon>
        <taxon>Spermatophyta</taxon>
        <taxon>Magnoliopsida</taxon>
        <taxon>eudicotyledons</taxon>
        <taxon>Gunneridae</taxon>
        <taxon>Pentapetalae</taxon>
        <taxon>rosids</taxon>
        <taxon>malvids</taxon>
        <taxon>Brassicales</taxon>
        <taxon>Brassicaceae</taxon>
        <taxon>Brassiceae</taxon>
        <taxon>Brassica</taxon>
    </lineage>
</organism>
<evidence type="ECO:0000259" key="1">
    <source>
        <dbReference type="Pfam" id="PF08491"/>
    </source>
</evidence>
<dbReference type="InterPro" id="IPR013698">
    <property type="entry name" value="Squalene_epoxidase"/>
</dbReference>
<dbReference type="Pfam" id="PF08491">
    <property type="entry name" value="SE"/>
    <property type="match status" value="1"/>
</dbReference>
<evidence type="ECO:0000313" key="2">
    <source>
        <dbReference type="EnsemblPlants" id="Bo8g111040.1"/>
    </source>
</evidence>
<accession>A0A0D3DYA5</accession>
<keyword evidence="3" id="KW-1185">Reference proteome</keyword>